<dbReference type="Pfam" id="PF08241">
    <property type="entry name" value="Methyltransf_11"/>
    <property type="match status" value="1"/>
</dbReference>
<name>A0ABP8D9G1_9ACTN</name>
<keyword evidence="2" id="KW-0489">Methyltransferase</keyword>
<dbReference type="InterPro" id="IPR029063">
    <property type="entry name" value="SAM-dependent_MTases_sf"/>
</dbReference>
<proteinExistence type="predicted"/>
<dbReference type="SUPFAM" id="SSF53335">
    <property type="entry name" value="S-adenosyl-L-methionine-dependent methyltransferases"/>
    <property type="match status" value="1"/>
</dbReference>
<organism evidence="2 3">
    <name type="scientific">Dactylosporangium darangshiense</name>
    <dbReference type="NCBI Taxonomy" id="579108"/>
    <lineage>
        <taxon>Bacteria</taxon>
        <taxon>Bacillati</taxon>
        <taxon>Actinomycetota</taxon>
        <taxon>Actinomycetes</taxon>
        <taxon>Micromonosporales</taxon>
        <taxon>Micromonosporaceae</taxon>
        <taxon>Dactylosporangium</taxon>
    </lineage>
</organism>
<keyword evidence="3" id="KW-1185">Reference proteome</keyword>
<reference evidence="3" key="1">
    <citation type="journal article" date="2019" name="Int. J. Syst. Evol. Microbiol.">
        <title>The Global Catalogue of Microorganisms (GCM) 10K type strain sequencing project: providing services to taxonomists for standard genome sequencing and annotation.</title>
        <authorList>
            <consortium name="The Broad Institute Genomics Platform"/>
            <consortium name="The Broad Institute Genome Sequencing Center for Infectious Disease"/>
            <person name="Wu L."/>
            <person name="Ma J."/>
        </authorList>
    </citation>
    <scope>NUCLEOTIDE SEQUENCE [LARGE SCALE GENOMIC DNA]</scope>
    <source>
        <strain evidence="3">JCM 17441</strain>
    </source>
</reference>
<accession>A0ABP8D9G1</accession>
<dbReference type="GO" id="GO:0032259">
    <property type="term" value="P:methylation"/>
    <property type="evidence" value="ECO:0007669"/>
    <property type="project" value="UniProtKB-KW"/>
</dbReference>
<comment type="caution">
    <text evidence="2">The sequence shown here is derived from an EMBL/GenBank/DDBJ whole genome shotgun (WGS) entry which is preliminary data.</text>
</comment>
<protein>
    <submittedName>
        <fullName evidence="2">Class I SAM-dependent methyltransferase</fullName>
    </submittedName>
</protein>
<dbReference type="Proteomes" id="UP001500620">
    <property type="component" value="Unassembled WGS sequence"/>
</dbReference>
<dbReference type="Gene3D" id="3.40.50.150">
    <property type="entry name" value="Vaccinia Virus protein VP39"/>
    <property type="match status" value="1"/>
</dbReference>
<dbReference type="RefSeq" id="WP_345128521.1">
    <property type="nucleotide sequence ID" value="NZ_BAABAT010000009.1"/>
</dbReference>
<dbReference type="GO" id="GO:0008168">
    <property type="term" value="F:methyltransferase activity"/>
    <property type="evidence" value="ECO:0007669"/>
    <property type="project" value="UniProtKB-KW"/>
</dbReference>
<dbReference type="PANTHER" id="PTHR43460">
    <property type="entry name" value="METHYLTRANSFERASE"/>
    <property type="match status" value="1"/>
</dbReference>
<sequence>MHGTRGFDELVAEAAGVAIEGWDFGWLDGRAVGSDPSWSYPAMAAELVRSAGRLLDIDTGGGEFLASLAPLAAHTIAVEGWAPNMPVARRRLAPLGVEVRFAPDKTLPVGDADVDVVLDRHGRLEAEEIARVLRAGGWLLTQQVGSDDCAELNEALGAPAARGTGWNAESAARAVAAAGLDVVDVREERPGLAFYDVGAVVYQLRAVPWQVPDFTVERYADGLRRIDEHIRGHGEFRVHAHRFLIRGILRGSPAR</sequence>
<gene>
    <name evidence="2" type="ORF">GCM10022255_039210</name>
</gene>
<dbReference type="InterPro" id="IPR052939">
    <property type="entry name" value="23S_rRNA_MeTrnsfrase_RlmA"/>
</dbReference>
<feature type="domain" description="Methyltransferase type 11" evidence="1">
    <location>
        <begin position="55"/>
        <end position="140"/>
    </location>
</feature>
<evidence type="ECO:0000259" key="1">
    <source>
        <dbReference type="Pfam" id="PF08241"/>
    </source>
</evidence>
<dbReference type="EMBL" id="BAABAT010000009">
    <property type="protein sequence ID" value="GAA4250463.1"/>
    <property type="molecule type" value="Genomic_DNA"/>
</dbReference>
<evidence type="ECO:0000313" key="3">
    <source>
        <dbReference type="Proteomes" id="UP001500620"/>
    </source>
</evidence>
<keyword evidence="2" id="KW-0808">Transferase</keyword>
<dbReference type="PANTHER" id="PTHR43460:SF1">
    <property type="entry name" value="METHYLTRANSFERASE TYPE 11 DOMAIN-CONTAINING PROTEIN"/>
    <property type="match status" value="1"/>
</dbReference>
<evidence type="ECO:0000313" key="2">
    <source>
        <dbReference type="EMBL" id="GAA4250463.1"/>
    </source>
</evidence>
<dbReference type="InterPro" id="IPR013216">
    <property type="entry name" value="Methyltransf_11"/>
</dbReference>